<keyword evidence="2" id="KW-1185">Reference proteome</keyword>
<evidence type="ECO:0000313" key="2">
    <source>
        <dbReference type="Proteomes" id="UP000799291"/>
    </source>
</evidence>
<organism evidence="1 2">
    <name type="scientific">Lentithecium fluviatile CBS 122367</name>
    <dbReference type="NCBI Taxonomy" id="1168545"/>
    <lineage>
        <taxon>Eukaryota</taxon>
        <taxon>Fungi</taxon>
        <taxon>Dikarya</taxon>
        <taxon>Ascomycota</taxon>
        <taxon>Pezizomycotina</taxon>
        <taxon>Dothideomycetes</taxon>
        <taxon>Pleosporomycetidae</taxon>
        <taxon>Pleosporales</taxon>
        <taxon>Massarineae</taxon>
        <taxon>Lentitheciaceae</taxon>
        <taxon>Lentithecium</taxon>
    </lineage>
</organism>
<protein>
    <submittedName>
        <fullName evidence="1">Uncharacterized protein</fullName>
    </submittedName>
</protein>
<reference evidence="1" key="1">
    <citation type="journal article" date="2020" name="Stud. Mycol.">
        <title>101 Dothideomycetes genomes: a test case for predicting lifestyles and emergence of pathogens.</title>
        <authorList>
            <person name="Haridas S."/>
            <person name="Albert R."/>
            <person name="Binder M."/>
            <person name="Bloem J."/>
            <person name="Labutti K."/>
            <person name="Salamov A."/>
            <person name="Andreopoulos B."/>
            <person name="Baker S."/>
            <person name="Barry K."/>
            <person name="Bills G."/>
            <person name="Bluhm B."/>
            <person name="Cannon C."/>
            <person name="Castanera R."/>
            <person name="Culley D."/>
            <person name="Daum C."/>
            <person name="Ezra D."/>
            <person name="Gonzalez J."/>
            <person name="Henrissat B."/>
            <person name="Kuo A."/>
            <person name="Liang C."/>
            <person name="Lipzen A."/>
            <person name="Lutzoni F."/>
            <person name="Magnuson J."/>
            <person name="Mondo S."/>
            <person name="Nolan M."/>
            <person name="Ohm R."/>
            <person name="Pangilinan J."/>
            <person name="Park H.-J."/>
            <person name="Ramirez L."/>
            <person name="Alfaro M."/>
            <person name="Sun H."/>
            <person name="Tritt A."/>
            <person name="Yoshinaga Y."/>
            <person name="Zwiers L.-H."/>
            <person name="Turgeon B."/>
            <person name="Goodwin S."/>
            <person name="Spatafora J."/>
            <person name="Crous P."/>
            <person name="Grigoriev I."/>
        </authorList>
    </citation>
    <scope>NUCLEOTIDE SEQUENCE</scope>
    <source>
        <strain evidence="1">CBS 122367</strain>
    </source>
</reference>
<accession>A0A6G1IN69</accession>
<dbReference type="AlphaFoldDB" id="A0A6G1IN69"/>
<dbReference type="EMBL" id="MU005601">
    <property type="protein sequence ID" value="KAF2679686.1"/>
    <property type="molecule type" value="Genomic_DNA"/>
</dbReference>
<dbReference type="Proteomes" id="UP000799291">
    <property type="component" value="Unassembled WGS sequence"/>
</dbReference>
<name>A0A6G1IN69_9PLEO</name>
<sequence>MFKSARRFLRKFFLTLLLAAILLHEPTFRLFIDSLISLHIFLHATSEVIKALAVRLFPTTLYCVSEIRGCAAEMGQRALVAMLPVLEDVLRWVTGVVGNWVERSPRWLCEVNGGVVGWGEGLVGWVLGNEGQKLVEAWRVTKGEIERYCKVVGG</sequence>
<evidence type="ECO:0000313" key="1">
    <source>
        <dbReference type="EMBL" id="KAF2679686.1"/>
    </source>
</evidence>
<proteinExistence type="predicted"/>
<gene>
    <name evidence="1" type="ORF">K458DRAFT_393533</name>
</gene>